<evidence type="ECO:0000256" key="8">
    <source>
        <dbReference type="ARBA" id="ARBA00022927"/>
    </source>
</evidence>
<evidence type="ECO:0000256" key="1">
    <source>
        <dbReference type="ARBA" id="ARBA00004236"/>
    </source>
</evidence>
<evidence type="ECO:0000256" key="15">
    <source>
        <dbReference type="ARBA" id="ARBA00062168"/>
    </source>
</evidence>
<accession>A0A2X0MNB9</accession>
<evidence type="ECO:0000256" key="6">
    <source>
        <dbReference type="ARBA" id="ARBA00022475"/>
    </source>
</evidence>
<evidence type="ECO:0000256" key="13">
    <source>
        <dbReference type="ARBA" id="ARBA00031686"/>
    </source>
</evidence>
<evidence type="ECO:0000259" key="16">
    <source>
        <dbReference type="Pfam" id="PF01217"/>
    </source>
</evidence>
<keyword evidence="18" id="KW-1185">Reference proteome</keyword>
<dbReference type="InterPro" id="IPR022775">
    <property type="entry name" value="AP_mu_sigma_su"/>
</dbReference>
<dbReference type="Proteomes" id="UP000249464">
    <property type="component" value="Unassembled WGS sequence"/>
</dbReference>
<dbReference type="STRING" id="796604.A0A2X0MNB9"/>
<dbReference type="CDD" id="cd14833">
    <property type="entry name" value="AP2_sigma"/>
    <property type="match status" value="1"/>
</dbReference>
<dbReference type="FunFam" id="3.30.450.60:FF:000011">
    <property type="entry name" value="AP complex subunit sigma"/>
    <property type="match status" value="1"/>
</dbReference>
<evidence type="ECO:0000256" key="9">
    <source>
        <dbReference type="ARBA" id="ARBA00023136"/>
    </source>
</evidence>
<dbReference type="GO" id="GO:0030122">
    <property type="term" value="C:AP-2 adaptor complex"/>
    <property type="evidence" value="ECO:0007669"/>
    <property type="project" value="InterPro"/>
</dbReference>
<name>A0A2X0MNB9_9BASI</name>
<keyword evidence="8" id="KW-0653">Protein transport</keyword>
<protein>
    <recommendedName>
        <fullName evidence="4">AP-2 complex subunit sigma</fullName>
    </recommendedName>
    <alternativeName>
        <fullName evidence="12">Adaptin small chain</fullName>
    </alternativeName>
    <alternativeName>
        <fullName evidence="13">Clathrin assembly protein 2 sigma small chain</fullName>
    </alternativeName>
    <alternativeName>
        <fullName evidence="14">Sigma2-adaptin</fullName>
    </alternativeName>
</protein>
<evidence type="ECO:0000256" key="3">
    <source>
        <dbReference type="ARBA" id="ARBA00006972"/>
    </source>
</evidence>
<proteinExistence type="inferred from homology"/>
<evidence type="ECO:0000256" key="10">
    <source>
        <dbReference type="ARBA" id="ARBA00023176"/>
    </source>
</evidence>
<evidence type="ECO:0000256" key="14">
    <source>
        <dbReference type="ARBA" id="ARBA00032648"/>
    </source>
</evidence>
<evidence type="ECO:0000256" key="4">
    <source>
        <dbReference type="ARBA" id="ARBA00013914"/>
    </source>
</evidence>
<evidence type="ECO:0000256" key="11">
    <source>
        <dbReference type="ARBA" id="ARBA00025487"/>
    </source>
</evidence>
<evidence type="ECO:0000256" key="12">
    <source>
        <dbReference type="ARBA" id="ARBA00030104"/>
    </source>
</evidence>
<keyword evidence="9" id="KW-0472">Membrane</keyword>
<evidence type="ECO:0000313" key="17">
    <source>
        <dbReference type="EMBL" id="SGZ20114.1"/>
    </source>
</evidence>
<dbReference type="GO" id="GO:0072583">
    <property type="term" value="P:clathrin-dependent endocytosis"/>
    <property type="evidence" value="ECO:0007669"/>
    <property type="project" value="InterPro"/>
</dbReference>
<dbReference type="GO" id="GO:0035615">
    <property type="term" value="F:clathrin adaptor activity"/>
    <property type="evidence" value="ECO:0007669"/>
    <property type="project" value="InterPro"/>
</dbReference>
<evidence type="ECO:0000256" key="7">
    <source>
        <dbReference type="ARBA" id="ARBA00022583"/>
    </source>
</evidence>
<dbReference type="Pfam" id="PF01217">
    <property type="entry name" value="Clat_adaptor_s"/>
    <property type="match status" value="1"/>
</dbReference>
<organism evidence="17 18">
    <name type="scientific">Microbotryum silenes-dioicae</name>
    <dbReference type="NCBI Taxonomy" id="796604"/>
    <lineage>
        <taxon>Eukaryota</taxon>
        <taxon>Fungi</taxon>
        <taxon>Dikarya</taxon>
        <taxon>Basidiomycota</taxon>
        <taxon>Pucciniomycotina</taxon>
        <taxon>Microbotryomycetes</taxon>
        <taxon>Microbotryales</taxon>
        <taxon>Microbotryaceae</taxon>
        <taxon>Microbotryum</taxon>
    </lineage>
</organism>
<dbReference type="InterPro" id="IPR027156">
    <property type="entry name" value="APS2"/>
</dbReference>
<keyword evidence="10" id="KW-0168">Coated pit</keyword>
<comment type="subcellular location">
    <subcellularLocation>
        <location evidence="1">Cell membrane</location>
    </subcellularLocation>
    <subcellularLocation>
        <location evidence="2">Membrane</location>
        <location evidence="2">Coated pit</location>
        <topology evidence="2">Peripheral membrane protein</topology>
        <orientation evidence="2">Cytoplasmic side</orientation>
    </subcellularLocation>
</comment>
<evidence type="ECO:0000256" key="2">
    <source>
        <dbReference type="ARBA" id="ARBA00004277"/>
    </source>
</evidence>
<gene>
    <name evidence="17" type="primary">BQ5605_C021g09247</name>
    <name evidence="17" type="ORF">BQ5605_C021G09247</name>
</gene>
<comment type="function">
    <text evidence="11">Component of the adaptor complexes which link clathrin to receptors in coated vesicles. Clathrin-associated protein complexes are believed to interact with the cytoplasmic tails of membrane proteins, leading to their selection and concentration.</text>
</comment>
<keyword evidence="6" id="KW-1003">Cell membrane</keyword>
<comment type="subunit">
    <text evidence="15">Adaptor protein complex 2 (AP-2) is a heterotetramer composed of two large adaptins (alpha-type subunit APL3 and beta-type subunit APL1), a medium chain (mu-type subunit APM4) and a small adaptin (sigma-type subunit APS2).</text>
</comment>
<evidence type="ECO:0000313" key="18">
    <source>
        <dbReference type="Proteomes" id="UP000249464"/>
    </source>
</evidence>
<dbReference type="EMBL" id="FQNC01000083">
    <property type="protein sequence ID" value="SGZ20114.1"/>
    <property type="molecule type" value="Genomic_DNA"/>
</dbReference>
<keyword evidence="7" id="KW-0254">Endocytosis</keyword>
<dbReference type="GO" id="GO:0015031">
    <property type="term" value="P:protein transport"/>
    <property type="evidence" value="ECO:0007669"/>
    <property type="project" value="UniProtKB-KW"/>
</dbReference>
<dbReference type="SUPFAM" id="SSF64356">
    <property type="entry name" value="SNARE-like"/>
    <property type="match status" value="1"/>
</dbReference>
<sequence>MIRFILVQVTEAASPAHLIVIIGHSVVRPTDLLFSTCYYRRNRSIQNRHGKTRLSKWYVPLDDQEKQSMRGEIHRLIAPRDQKYQSNFAEFRNHKIVYRRYAGLFFTFCVDANDNELVWLEAIHLFVEVLDAFFGNVCELDLVFHFYKVYAILDEIFLAGEVEETSKAVILDRLDYLDKLE</sequence>
<feature type="domain" description="AP complex mu/sigma subunit" evidence="16">
    <location>
        <begin position="45"/>
        <end position="180"/>
    </location>
</feature>
<dbReference type="PANTHER" id="PTHR11753">
    <property type="entry name" value="ADAPTOR COMPLEXES SMALL SUBUNIT FAMILY"/>
    <property type="match status" value="1"/>
</dbReference>
<dbReference type="InterPro" id="IPR016635">
    <property type="entry name" value="AP_complex_ssu"/>
</dbReference>
<dbReference type="InterPro" id="IPR011012">
    <property type="entry name" value="Longin-like_dom_sf"/>
</dbReference>
<dbReference type="Gene3D" id="3.30.450.60">
    <property type="match status" value="1"/>
</dbReference>
<evidence type="ECO:0000256" key="5">
    <source>
        <dbReference type="ARBA" id="ARBA00022448"/>
    </source>
</evidence>
<comment type="similarity">
    <text evidence="3">Belongs to the adaptor complexes small subunit family.</text>
</comment>
<keyword evidence="5" id="KW-0813">Transport</keyword>
<reference evidence="17 18" key="1">
    <citation type="submission" date="2016-11" db="EMBL/GenBank/DDBJ databases">
        <authorList>
            <person name="Jaros S."/>
            <person name="Januszkiewicz K."/>
            <person name="Wedrychowicz H."/>
        </authorList>
    </citation>
    <scope>NUCLEOTIDE SEQUENCE [LARGE SCALE GENOMIC DNA]</scope>
</reference>
<dbReference type="AlphaFoldDB" id="A0A2X0MNB9"/>